<evidence type="ECO:0000313" key="2">
    <source>
        <dbReference type="Proteomes" id="UP000265703"/>
    </source>
</evidence>
<gene>
    <name evidence="1" type="ORF">C1645_823241</name>
</gene>
<name>A0A397T5Z8_9GLOM</name>
<comment type="caution">
    <text evidence="1">The sequence shown here is derived from an EMBL/GenBank/DDBJ whole genome shotgun (WGS) entry which is preliminary data.</text>
</comment>
<keyword evidence="2" id="KW-1185">Reference proteome</keyword>
<dbReference type="OrthoDB" id="2388513at2759"/>
<evidence type="ECO:0000313" key="1">
    <source>
        <dbReference type="EMBL" id="RIA90531.1"/>
    </source>
</evidence>
<dbReference type="AlphaFoldDB" id="A0A397T5Z8"/>
<dbReference type="Proteomes" id="UP000265703">
    <property type="component" value="Unassembled WGS sequence"/>
</dbReference>
<organism evidence="1 2">
    <name type="scientific">Glomus cerebriforme</name>
    <dbReference type="NCBI Taxonomy" id="658196"/>
    <lineage>
        <taxon>Eukaryota</taxon>
        <taxon>Fungi</taxon>
        <taxon>Fungi incertae sedis</taxon>
        <taxon>Mucoromycota</taxon>
        <taxon>Glomeromycotina</taxon>
        <taxon>Glomeromycetes</taxon>
        <taxon>Glomerales</taxon>
        <taxon>Glomeraceae</taxon>
        <taxon>Glomus</taxon>
    </lineage>
</organism>
<reference evidence="1 2" key="1">
    <citation type="submission" date="2018-06" db="EMBL/GenBank/DDBJ databases">
        <title>Comparative genomics reveals the genomic features of Rhizophagus irregularis, R. cerebriforme, R. diaphanum and Gigaspora rosea, and their symbiotic lifestyle signature.</title>
        <authorList>
            <person name="Morin E."/>
            <person name="San Clemente H."/>
            <person name="Chen E.C.H."/>
            <person name="De La Providencia I."/>
            <person name="Hainaut M."/>
            <person name="Kuo A."/>
            <person name="Kohler A."/>
            <person name="Murat C."/>
            <person name="Tang N."/>
            <person name="Roy S."/>
            <person name="Loubradou J."/>
            <person name="Henrissat B."/>
            <person name="Grigoriev I.V."/>
            <person name="Corradi N."/>
            <person name="Roux C."/>
            <person name="Martin F.M."/>
        </authorList>
    </citation>
    <scope>NUCLEOTIDE SEQUENCE [LARGE SCALE GENOMIC DNA]</scope>
    <source>
        <strain evidence="1 2">DAOM 227022</strain>
    </source>
</reference>
<sequence length="216" mass="25830">MSVLCLDLNGSIGSIEYLIIQYSASKLQLKSNEMICWKYSFERLSKHKYVTYIIHPKKVVYICEKKRKLNQKWKEDYLDRHVCHSGCKANKGQRTIYNWFHPKQVEQVEEEEEYDSDIYDNMESVWKVDCTSNAVRAKICTGVAENRNLCNECSFIRYNKILRNKIVRPLPLPSNIKFTPKHYWEDNPLKRYLQNCDLRDIWNTFNNESKNQLENL</sequence>
<proteinExistence type="predicted"/>
<accession>A0A397T5Z8</accession>
<protein>
    <submittedName>
        <fullName evidence="1">Uncharacterized protein</fullName>
    </submittedName>
</protein>
<dbReference type="EMBL" id="QKYT01000178">
    <property type="protein sequence ID" value="RIA90531.1"/>
    <property type="molecule type" value="Genomic_DNA"/>
</dbReference>